<name>A6UWY2_META3</name>
<dbReference type="HOGENOM" id="CLU_139698_5_5_2"/>
<keyword evidence="4" id="KW-0411">Iron-sulfur</keyword>
<dbReference type="PROSITE" id="PS00198">
    <property type="entry name" value="4FE4S_FER_1"/>
    <property type="match status" value="1"/>
</dbReference>
<dbReference type="GeneID" id="5326727"/>
<dbReference type="STRING" id="419665.Maeo_1428"/>
<dbReference type="AlphaFoldDB" id="A6UWY2"/>
<dbReference type="InterPro" id="IPR050572">
    <property type="entry name" value="Fe-S_Ferredoxin"/>
</dbReference>
<dbReference type="PROSITE" id="PS51379">
    <property type="entry name" value="4FE4S_FER_2"/>
    <property type="match status" value="2"/>
</dbReference>
<dbReference type="PANTHER" id="PTHR43687:SF5">
    <property type="entry name" value="4FE-4S FERREDOXIN-TYPE DOMAIN-CONTAINING PROTEIN"/>
    <property type="match status" value="1"/>
</dbReference>
<evidence type="ECO:0000256" key="1">
    <source>
        <dbReference type="ARBA" id="ARBA00022485"/>
    </source>
</evidence>
<dbReference type="GO" id="GO:0051539">
    <property type="term" value="F:4 iron, 4 sulfur cluster binding"/>
    <property type="evidence" value="ECO:0007669"/>
    <property type="project" value="UniProtKB-KW"/>
</dbReference>
<dbReference type="PANTHER" id="PTHR43687">
    <property type="entry name" value="ADENYLYLSULFATE REDUCTASE, BETA SUBUNIT"/>
    <property type="match status" value="1"/>
</dbReference>
<dbReference type="eggNOG" id="arCOG04548">
    <property type="taxonomic scope" value="Archaea"/>
</dbReference>
<dbReference type="Pfam" id="PF13237">
    <property type="entry name" value="Fer4_10"/>
    <property type="match status" value="1"/>
</dbReference>
<keyword evidence="1" id="KW-0004">4Fe-4S</keyword>
<organism evidence="6 7">
    <name type="scientific">Methanococcus aeolicus (strain ATCC BAA-1280 / DSM 17508 / OCM 812 / Nankai-3)</name>
    <dbReference type="NCBI Taxonomy" id="419665"/>
    <lineage>
        <taxon>Archaea</taxon>
        <taxon>Methanobacteriati</taxon>
        <taxon>Methanobacteriota</taxon>
        <taxon>Methanomada group</taxon>
        <taxon>Methanococci</taxon>
        <taxon>Methanococcales</taxon>
        <taxon>Methanococcaceae</taxon>
        <taxon>Methanococcus</taxon>
    </lineage>
</organism>
<evidence type="ECO:0000256" key="4">
    <source>
        <dbReference type="ARBA" id="ARBA00023014"/>
    </source>
</evidence>
<dbReference type="SUPFAM" id="SSF54862">
    <property type="entry name" value="4Fe-4S ferredoxins"/>
    <property type="match status" value="1"/>
</dbReference>
<keyword evidence="7" id="KW-1185">Reference proteome</keyword>
<accession>A6UWY2</accession>
<feature type="domain" description="4Fe-4S ferredoxin-type" evidence="5">
    <location>
        <begin position="32"/>
        <end position="61"/>
    </location>
</feature>
<evidence type="ECO:0000313" key="7">
    <source>
        <dbReference type="Proteomes" id="UP000001106"/>
    </source>
</evidence>
<keyword evidence="3" id="KW-0408">Iron</keyword>
<dbReference type="Proteomes" id="UP000001106">
    <property type="component" value="Chromosome"/>
</dbReference>
<sequence length="61" mass="6516">MVVEIDYNNCDGIDCSGCKDACPTDVFGVEGSKIVVSNADECTFCMMCEDLCPADAVKVKN</sequence>
<evidence type="ECO:0000256" key="3">
    <source>
        <dbReference type="ARBA" id="ARBA00023004"/>
    </source>
</evidence>
<dbReference type="KEGG" id="mae:Maeo_1428"/>
<dbReference type="InterPro" id="IPR017900">
    <property type="entry name" value="4Fe4S_Fe_S_CS"/>
</dbReference>
<protein>
    <submittedName>
        <fullName evidence="6">4Fe-4S ferredoxin iron-sulfur binding domain protein</fullName>
    </submittedName>
</protein>
<feature type="domain" description="4Fe-4S ferredoxin-type" evidence="5">
    <location>
        <begin position="1"/>
        <end position="31"/>
    </location>
</feature>
<dbReference type="Gene3D" id="3.30.70.20">
    <property type="match status" value="1"/>
</dbReference>
<evidence type="ECO:0000313" key="6">
    <source>
        <dbReference type="EMBL" id="ABR57004.1"/>
    </source>
</evidence>
<dbReference type="EMBL" id="CP000743">
    <property type="protein sequence ID" value="ABR57004.1"/>
    <property type="molecule type" value="Genomic_DNA"/>
</dbReference>
<evidence type="ECO:0000256" key="2">
    <source>
        <dbReference type="ARBA" id="ARBA00022723"/>
    </source>
</evidence>
<reference evidence="6" key="1">
    <citation type="submission" date="2007-06" db="EMBL/GenBank/DDBJ databases">
        <title>Complete sequence of Methanococcus aeolicus Nankai-3.</title>
        <authorList>
            <consortium name="US DOE Joint Genome Institute"/>
            <person name="Copeland A."/>
            <person name="Lucas S."/>
            <person name="Lapidus A."/>
            <person name="Barry K."/>
            <person name="Glavina del Rio T."/>
            <person name="Dalin E."/>
            <person name="Tice H."/>
            <person name="Pitluck S."/>
            <person name="Chain P."/>
            <person name="Malfatti S."/>
            <person name="Shin M."/>
            <person name="Vergez L."/>
            <person name="Schmutz J."/>
            <person name="Larimer F."/>
            <person name="Land M."/>
            <person name="Hauser L."/>
            <person name="Kyrpides N."/>
            <person name="Lykidis A."/>
            <person name="Sieprawska-Lupa M."/>
            <person name="Whitman W.B."/>
            <person name="Richardson P."/>
        </authorList>
    </citation>
    <scope>NUCLEOTIDE SEQUENCE [LARGE SCALE GENOMIC DNA]</scope>
    <source>
        <strain evidence="6">Nankai-3</strain>
    </source>
</reference>
<gene>
    <name evidence="6" type="ordered locus">Maeo_1428</name>
</gene>
<dbReference type="RefSeq" id="WP_011974136.1">
    <property type="nucleotide sequence ID" value="NC_009635.1"/>
</dbReference>
<dbReference type="InterPro" id="IPR017896">
    <property type="entry name" value="4Fe4S_Fe-S-bd"/>
</dbReference>
<keyword evidence="2" id="KW-0479">Metal-binding</keyword>
<evidence type="ECO:0000259" key="5">
    <source>
        <dbReference type="PROSITE" id="PS51379"/>
    </source>
</evidence>
<dbReference type="OrthoDB" id="5583at2157"/>
<dbReference type="GO" id="GO:0016491">
    <property type="term" value="F:oxidoreductase activity"/>
    <property type="evidence" value="ECO:0007669"/>
    <property type="project" value="UniProtKB-ARBA"/>
</dbReference>
<dbReference type="GO" id="GO:0046872">
    <property type="term" value="F:metal ion binding"/>
    <property type="evidence" value="ECO:0007669"/>
    <property type="project" value="UniProtKB-KW"/>
</dbReference>
<proteinExistence type="predicted"/>